<reference evidence="1" key="1">
    <citation type="journal article" date="1999" name="Methods Enzymol.">
        <title>High-efficiency full-length cDNA cloning.</title>
        <authorList>
            <person name="Carninci P."/>
            <person name="Hayashizaki Y."/>
        </authorList>
    </citation>
    <scope>NUCLEOTIDE SEQUENCE</scope>
    <source>
        <strain evidence="1">NOD</strain>
        <tissue evidence="1">Thymus</tissue>
    </source>
</reference>
<dbReference type="EMBL" id="AK154082">
    <property type="protein sequence ID" value="BAE32362.1"/>
    <property type="molecule type" value="mRNA"/>
</dbReference>
<dbReference type="AGR" id="MGI:1194500"/>
<proteinExistence type="evidence at transcript level"/>
<reference evidence="1" key="5">
    <citation type="journal article" date="2002" name="Nature">
        <title>Analysis of the mouse transcriptome based on functional annotation of 60,770 full-length cDNAs.</title>
        <authorList>
            <consortium name="The FANTOM Consortium and the RIKEN Genome Exploration Research Group Phase I and II Team"/>
        </authorList>
    </citation>
    <scope>NUCLEOTIDE SEQUENCE</scope>
    <source>
        <strain evidence="1">NOD</strain>
        <tissue evidence="1">Thymus</tissue>
    </source>
</reference>
<dbReference type="AlphaFoldDB" id="Q3U4R9"/>
<reference evidence="1" key="6">
    <citation type="submission" date="2004-03" db="EMBL/GenBank/DDBJ databases">
        <authorList>
            <person name="Arakawa T."/>
            <person name="Carninci P."/>
            <person name="Fukuda S."/>
            <person name="Hashizume W."/>
            <person name="Hayashida K."/>
            <person name="Hori F."/>
            <person name="Iida J."/>
            <person name="Imamura K."/>
            <person name="Imotani K."/>
            <person name="Itoh M."/>
            <person name="Kanagawa S."/>
            <person name="Kawai J."/>
            <person name="Kojima M."/>
            <person name="Konno H."/>
            <person name="Murata M."/>
            <person name="Nakamura M."/>
            <person name="Ninomiya N."/>
            <person name="Nishiyori H."/>
            <person name="Nomura K."/>
            <person name="Ohno M."/>
            <person name="Sakazume N."/>
            <person name="Sano H."/>
            <person name="Sasaki D."/>
            <person name="Shibata K."/>
            <person name="Shiraki T."/>
            <person name="Tagami M."/>
            <person name="Tagami Y."/>
            <person name="Waki K."/>
            <person name="Watahiki A."/>
            <person name="Muramatsu M."/>
            <person name="Hayashizaki Y."/>
        </authorList>
    </citation>
    <scope>NUCLEOTIDE SEQUENCE</scope>
    <source>
        <strain evidence="1">NOD</strain>
        <tissue evidence="1">Thymus</tissue>
    </source>
</reference>
<gene>
    <name evidence="2" type="primary">Ablim1</name>
</gene>
<evidence type="ECO:0000313" key="1">
    <source>
        <dbReference type="EMBL" id="BAE32362.1"/>
    </source>
</evidence>
<reference evidence="1" key="3">
    <citation type="journal article" date="2000" name="Genome Res.">
        <title>RIKEN integrated sequence analysis (RISA) system--384-format sequencing pipeline with 384 multicapillary sequencer.</title>
        <authorList>
            <person name="Shibata K."/>
            <person name="Itoh M."/>
            <person name="Aizawa K."/>
            <person name="Nagaoka S."/>
            <person name="Sasaki N."/>
            <person name="Carninci P."/>
            <person name="Konno H."/>
            <person name="Akiyama J."/>
            <person name="Nishi K."/>
            <person name="Kitsunai T."/>
            <person name="Tashiro H."/>
            <person name="Itoh M."/>
            <person name="Sumi N."/>
            <person name="Ishii Y."/>
            <person name="Nakamura S."/>
            <person name="Hazama M."/>
            <person name="Nishine T."/>
            <person name="Harada A."/>
            <person name="Yamamoto R."/>
            <person name="Matsumoto H."/>
            <person name="Sakaguchi S."/>
            <person name="Ikegami T."/>
            <person name="Kashiwagi K."/>
            <person name="Fujiwake S."/>
            <person name="Inoue K."/>
            <person name="Togawa Y."/>
            <person name="Izawa M."/>
            <person name="Ohara E."/>
            <person name="Watahiki M."/>
            <person name="Yoneda Y."/>
            <person name="Ishikawa T."/>
            <person name="Ozawa K."/>
            <person name="Tanaka T."/>
            <person name="Matsuura S."/>
            <person name="Kawai J."/>
            <person name="Okazaki Y."/>
            <person name="Muramatsu M."/>
            <person name="Inoue Y."/>
            <person name="Kira A."/>
            <person name="Hayashizaki Y."/>
        </authorList>
    </citation>
    <scope>NUCLEOTIDE SEQUENCE</scope>
    <source>
        <strain evidence="1">NOD</strain>
        <tissue evidence="1">Thymus</tissue>
    </source>
</reference>
<reference evidence="1" key="2">
    <citation type="journal article" date="2000" name="Genome Res.">
        <title>Normalization and subtraction of cap-trapper-selected cDNAs to prepare full-length cDNA libraries for rapid discovery of new genes.</title>
        <authorList>
            <person name="Carninci P."/>
            <person name="Shibata Y."/>
            <person name="Hayatsu N."/>
            <person name="Sugahara Y."/>
            <person name="Shibata K."/>
            <person name="Itoh M."/>
            <person name="Konno H."/>
            <person name="Okazaki Y."/>
            <person name="Muramatsu M."/>
            <person name="Hayashizaki Y."/>
        </authorList>
    </citation>
    <scope>NUCLEOTIDE SEQUENCE</scope>
    <source>
        <strain evidence="1">NOD</strain>
        <tissue evidence="1">Thymus</tissue>
    </source>
</reference>
<name>Q3U4R9_MOUSE</name>
<organism evidence="1">
    <name type="scientific">Mus musculus</name>
    <name type="common">Mouse</name>
    <dbReference type="NCBI Taxonomy" id="10090"/>
    <lineage>
        <taxon>Eukaryota</taxon>
        <taxon>Metazoa</taxon>
        <taxon>Chordata</taxon>
        <taxon>Craniata</taxon>
        <taxon>Vertebrata</taxon>
        <taxon>Euteleostomi</taxon>
        <taxon>Mammalia</taxon>
        <taxon>Eutheria</taxon>
        <taxon>Euarchontoglires</taxon>
        <taxon>Glires</taxon>
        <taxon>Rodentia</taxon>
        <taxon>Myomorpha</taxon>
        <taxon>Muroidea</taxon>
        <taxon>Muridae</taxon>
        <taxon>Murinae</taxon>
        <taxon>Mus</taxon>
        <taxon>Mus</taxon>
    </lineage>
</organism>
<protein>
    <submittedName>
        <fullName evidence="1">Uncharacterized protein</fullName>
    </submittedName>
</protein>
<reference evidence="1" key="8">
    <citation type="journal article" date="2005" name="Science">
        <title>Antisense Transcription in the Mammalian Transcriptome.</title>
        <authorList>
            <consortium name="RIKEN Genome Exploration Research Group and Genome Science Group (Genome Network Project Core Group) and the FANTOM Consortium"/>
        </authorList>
    </citation>
    <scope>NUCLEOTIDE SEQUENCE</scope>
    <source>
        <strain evidence="1">NOD</strain>
        <tissue evidence="1">Thymus</tissue>
    </source>
</reference>
<evidence type="ECO:0000313" key="2">
    <source>
        <dbReference type="MGI" id="MGI:1194500"/>
    </source>
</evidence>
<reference evidence="1" key="4">
    <citation type="journal article" date="2001" name="Nature">
        <title>Functional annotation of a full-length mouse cDNA collection.</title>
        <authorList>
            <consortium name="The RIKEN Genome Exploration Research Group Phase II Team and the FANTOM Consortium"/>
        </authorList>
    </citation>
    <scope>NUCLEOTIDE SEQUENCE</scope>
    <source>
        <strain evidence="1">NOD</strain>
        <tissue evidence="1">Thymus</tissue>
    </source>
</reference>
<dbReference type="MGI" id="MGI:1194500">
    <property type="gene designation" value="Ablim1"/>
</dbReference>
<reference evidence="1" key="7">
    <citation type="journal article" date="2005" name="Science">
        <title>The Transcriptional Landscape of the Mammalian Genome.</title>
        <authorList>
            <consortium name="The FANTOM Consortium"/>
            <consortium name="Riken Genome Exploration Research Group and Genome Science Group (Genome Network Project Core Group)"/>
        </authorList>
    </citation>
    <scope>NUCLEOTIDE SEQUENCE</scope>
    <source>
        <strain evidence="1">NOD</strain>
        <tissue evidence="1">Thymus</tissue>
    </source>
</reference>
<accession>Q3U4R9</accession>
<sequence length="107" mass="12200">MCLPVAMDREGAPMSTGTGEQAFGIYRVTVCIFYPQAEGDSDNGQWIALTCECLMLQQTHQEGDKWLFRMEAFSADNVCTVNFSRVHLFSRKLNVIEWQLSLNKILF</sequence>